<comment type="caution">
    <text evidence="2">The sequence shown here is derived from an EMBL/GenBank/DDBJ whole genome shotgun (WGS) entry which is preliminary data.</text>
</comment>
<proteinExistence type="predicted"/>
<evidence type="ECO:0000256" key="1">
    <source>
        <dbReference type="SAM" id="Phobius"/>
    </source>
</evidence>
<name>A0ABV5BW72_9BACL</name>
<feature type="transmembrane region" description="Helical" evidence="1">
    <location>
        <begin position="6"/>
        <end position="29"/>
    </location>
</feature>
<evidence type="ECO:0000313" key="2">
    <source>
        <dbReference type="EMBL" id="MFB5759386.1"/>
    </source>
</evidence>
<protein>
    <submittedName>
        <fullName evidence="2">Uncharacterized protein</fullName>
    </submittedName>
</protein>
<keyword evidence="1" id="KW-1133">Transmembrane helix</keyword>
<keyword evidence="1" id="KW-0812">Transmembrane</keyword>
<keyword evidence="3" id="KW-1185">Reference proteome</keyword>
<sequence length="192" mass="21262">MKNKKVIFSIYVVSVAACIIAGFLIGPLLTGNHPERELGSVEVPNNLEEALYGADVVIKGVVSKVEEPEKRSSGVGFDYDVTPAIISVSEVVYGEVPEEKEITFLQHGIEKDNPETDFVHEGEQVYLILVKTSDGKYWSYNFDDGVWKVRNGKVVSETTNKVLEQLDGTSQNTFKAEIKTSVEEIMSNNESN</sequence>
<reference evidence="2 3" key="1">
    <citation type="submission" date="2024-09" db="EMBL/GenBank/DDBJ databases">
        <title>Paenibacillus zeirhizospherea sp. nov., isolated from surface of the maize (Zea mays) roots in a horticulture field, Hungary.</title>
        <authorList>
            <person name="Marton D."/>
            <person name="Farkas M."/>
            <person name="Bedics A."/>
            <person name="Toth E."/>
            <person name="Tancsics A."/>
            <person name="Boka K."/>
            <person name="Marati G."/>
            <person name="Kriszt B."/>
            <person name="Cserhati M."/>
        </authorList>
    </citation>
    <scope>NUCLEOTIDE SEQUENCE [LARGE SCALE GENOMIC DNA]</scope>
    <source>
        <strain evidence="2 3">JCM 18446</strain>
    </source>
</reference>
<gene>
    <name evidence="2" type="ORF">ACE5LO_03165</name>
</gene>
<dbReference type="Proteomes" id="UP001580430">
    <property type="component" value="Unassembled WGS sequence"/>
</dbReference>
<evidence type="ECO:0000313" key="3">
    <source>
        <dbReference type="Proteomes" id="UP001580430"/>
    </source>
</evidence>
<dbReference type="RefSeq" id="WP_375518622.1">
    <property type="nucleotide sequence ID" value="NZ_JBHIRY010000002.1"/>
</dbReference>
<dbReference type="PROSITE" id="PS51257">
    <property type="entry name" value="PROKAR_LIPOPROTEIN"/>
    <property type="match status" value="1"/>
</dbReference>
<organism evidence="2 3">
    <name type="scientific">Paenibacillus medicaginis</name>
    <dbReference type="NCBI Taxonomy" id="1470560"/>
    <lineage>
        <taxon>Bacteria</taxon>
        <taxon>Bacillati</taxon>
        <taxon>Bacillota</taxon>
        <taxon>Bacilli</taxon>
        <taxon>Bacillales</taxon>
        <taxon>Paenibacillaceae</taxon>
        <taxon>Paenibacillus</taxon>
    </lineage>
</organism>
<dbReference type="EMBL" id="JBHIRY010000002">
    <property type="protein sequence ID" value="MFB5759386.1"/>
    <property type="molecule type" value="Genomic_DNA"/>
</dbReference>
<accession>A0ABV5BW72</accession>
<keyword evidence="1" id="KW-0472">Membrane</keyword>